<feature type="region of interest" description="Disordered" evidence="1">
    <location>
        <begin position="186"/>
        <end position="218"/>
    </location>
</feature>
<dbReference type="GO" id="GO:0046394">
    <property type="term" value="P:carboxylic acid biosynthetic process"/>
    <property type="evidence" value="ECO:0007669"/>
    <property type="project" value="UniProtKB-ARBA"/>
</dbReference>
<dbReference type="InterPro" id="IPR051719">
    <property type="entry name" value="CASTOR_mTORC1"/>
</dbReference>
<feature type="domain" description="CASTOR ACT" evidence="2">
    <location>
        <begin position="106"/>
        <end position="167"/>
    </location>
</feature>
<accession>A0A6H0Y5T0</accession>
<gene>
    <name evidence="3" type="ORF">AMS68_007467</name>
</gene>
<name>A0A6H0Y5T0_9PEZI</name>
<evidence type="ECO:0000313" key="3">
    <source>
        <dbReference type="EMBL" id="QIX01950.1"/>
    </source>
</evidence>
<reference evidence="3 4" key="1">
    <citation type="journal article" date="2016" name="Sci. Rep.">
        <title>Peltaster fructicola genome reveals evolution from an invasive phytopathogen to an ectophytic parasite.</title>
        <authorList>
            <person name="Xu C."/>
            <person name="Chen H."/>
            <person name="Gleason M.L."/>
            <person name="Xu J.R."/>
            <person name="Liu H."/>
            <person name="Zhang R."/>
            <person name="Sun G."/>
        </authorList>
    </citation>
    <scope>NUCLEOTIDE SEQUENCE [LARGE SCALE GENOMIC DNA]</scope>
    <source>
        <strain evidence="3 4">LNHT1506</strain>
    </source>
</reference>
<dbReference type="PANTHER" id="PTHR31131:SF6">
    <property type="entry name" value="CASTOR ACT DOMAIN-CONTAINING PROTEIN"/>
    <property type="match status" value="1"/>
</dbReference>
<proteinExistence type="predicted"/>
<dbReference type="AlphaFoldDB" id="A0A6H0Y5T0"/>
<dbReference type="Proteomes" id="UP000503462">
    <property type="component" value="Chromosome 5"/>
</dbReference>
<organism evidence="3 4">
    <name type="scientific">Peltaster fructicola</name>
    <dbReference type="NCBI Taxonomy" id="286661"/>
    <lineage>
        <taxon>Eukaryota</taxon>
        <taxon>Fungi</taxon>
        <taxon>Dikarya</taxon>
        <taxon>Ascomycota</taxon>
        <taxon>Pezizomycotina</taxon>
        <taxon>Dothideomycetes</taxon>
        <taxon>Dothideomycetes incertae sedis</taxon>
        <taxon>Peltaster</taxon>
    </lineage>
</organism>
<dbReference type="InterPro" id="IPR027795">
    <property type="entry name" value="CASTOR_ACT_dom"/>
</dbReference>
<dbReference type="Gene3D" id="3.30.2130.10">
    <property type="entry name" value="VC0802-like"/>
    <property type="match status" value="2"/>
</dbReference>
<evidence type="ECO:0000256" key="1">
    <source>
        <dbReference type="SAM" id="MobiDB-lite"/>
    </source>
</evidence>
<dbReference type="EMBL" id="CP051143">
    <property type="protein sequence ID" value="QIX01950.1"/>
    <property type="molecule type" value="Genomic_DNA"/>
</dbReference>
<dbReference type="OrthoDB" id="58529at2759"/>
<keyword evidence="4" id="KW-1185">Reference proteome</keyword>
<dbReference type="InterPro" id="IPR045865">
    <property type="entry name" value="ACT-like_dom_sf"/>
</dbReference>
<dbReference type="PANTHER" id="PTHR31131">
    <property type="entry name" value="CHROMOSOME 1, WHOLE GENOME SHOTGUN SEQUENCE"/>
    <property type="match status" value="1"/>
</dbReference>
<evidence type="ECO:0000259" key="2">
    <source>
        <dbReference type="Pfam" id="PF13840"/>
    </source>
</evidence>
<evidence type="ECO:0000313" key="4">
    <source>
        <dbReference type="Proteomes" id="UP000503462"/>
    </source>
</evidence>
<dbReference type="GO" id="GO:0006520">
    <property type="term" value="P:amino acid metabolic process"/>
    <property type="evidence" value="ECO:0007669"/>
    <property type="project" value="UniProtKB-ARBA"/>
</dbReference>
<dbReference type="SUPFAM" id="SSF55021">
    <property type="entry name" value="ACT-like"/>
    <property type="match status" value="1"/>
</dbReference>
<dbReference type="Pfam" id="PF13840">
    <property type="entry name" value="ACT_7"/>
    <property type="match status" value="1"/>
</dbReference>
<protein>
    <recommendedName>
        <fullName evidence="2">CASTOR ACT domain-containing protein</fullName>
    </recommendedName>
</protein>
<sequence length="390" mass="42700">MAESDTVLNSKIGFLDTRLALIHVPLEAYSHFVLPISQLLFHNPLVDEDGKTIEASRPWTYWHPFVNVSVTTNECSIVCPRRQADELFAPIIPGLSESLQQRVSISQEDFAAIVITGSGLEAGQRVLDLTSPLALAGIPIFFITSYHCDFILVALNTRSTVIRALEERGFVFEVDDTPGEAGHMINPASPVMNPRHRTSSASSFDFPRLPGTPPPSTVPELQERTFRLLKKHNISPVIDDSTELVTCAGIKDYTHGNYIAKFTGGKMTLGLMHCLSQPSPPRFFSLTLTTRDSASLTIERSLLDLFPDRGDDVLLGTDGPGQIPITLDLRGLPLESTGIVCGLSSRLIDGMKGHMVDEVFNMSYLSTARAGHVIVYENELADAIKALNSL</sequence>